<dbReference type="Proteomes" id="UP000286482">
    <property type="component" value="Unassembled WGS sequence"/>
</dbReference>
<dbReference type="InterPro" id="IPR014710">
    <property type="entry name" value="RmlC-like_jellyroll"/>
</dbReference>
<keyword evidence="1" id="KW-0963">Cytoplasm</keyword>
<dbReference type="SUPFAM" id="SSF46689">
    <property type="entry name" value="Homeodomain-like"/>
    <property type="match status" value="2"/>
</dbReference>
<reference evidence="9 10" key="1">
    <citation type="submission" date="2018-09" db="EMBL/GenBank/DDBJ databases">
        <authorList>
            <person name="Wang Z."/>
        </authorList>
    </citation>
    <scope>NUCLEOTIDE SEQUENCE [LARGE SCALE GENOMIC DNA]</scope>
    <source>
        <strain evidence="9 10">ALS 81</strain>
    </source>
</reference>
<dbReference type="GO" id="GO:0043565">
    <property type="term" value="F:sequence-specific DNA binding"/>
    <property type="evidence" value="ECO:0007669"/>
    <property type="project" value="InterPro"/>
</dbReference>
<dbReference type="GO" id="GO:0003700">
    <property type="term" value="F:DNA-binding transcription factor activity"/>
    <property type="evidence" value="ECO:0007669"/>
    <property type="project" value="InterPro"/>
</dbReference>
<comment type="caution">
    <text evidence="9">The sequence shown here is derived from an EMBL/GenBank/DDBJ whole genome shotgun (WGS) entry which is preliminary data.</text>
</comment>
<dbReference type="InterPro" id="IPR003313">
    <property type="entry name" value="AraC-bd"/>
</dbReference>
<evidence type="ECO:0000256" key="3">
    <source>
        <dbReference type="ARBA" id="ARBA00023015"/>
    </source>
</evidence>
<dbReference type="InterPro" id="IPR047220">
    <property type="entry name" value="RhaR_RhaS-like_N"/>
</dbReference>
<dbReference type="InterPro" id="IPR009057">
    <property type="entry name" value="Homeodomain-like_sf"/>
</dbReference>
<dbReference type="InterPro" id="IPR018062">
    <property type="entry name" value="HTH_AraC-typ_CS"/>
</dbReference>
<dbReference type="Gene3D" id="1.10.10.60">
    <property type="entry name" value="Homeodomain-like"/>
    <property type="match status" value="2"/>
</dbReference>
<dbReference type="SMART" id="SM00342">
    <property type="entry name" value="HTH_ARAC"/>
    <property type="match status" value="1"/>
</dbReference>
<dbReference type="OrthoDB" id="6146868at2"/>
<evidence type="ECO:0000256" key="6">
    <source>
        <dbReference type="ARBA" id="ARBA00023163"/>
    </source>
</evidence>
<dbReference type="PANTHER" id="PTHR43280:SF28">
    <property type="entry name" value="HTH-TYPE TRANSCRIPTIONAL ACTIVATOR RHAS"/>
    <property type="match status" value="1"/>
</dbReference>
<evidence type="ECO:0000313" key="9">
    <source>
        <dbReference type="EMBL" id="RKF17865.1"/>
    </source>
</evidence>
<dbReference type="Pfam" id="PF02311">
    <property type="entry name" value="AraC_binding"/>
    <property type="match status" value="1"/>
</dbReference>
<keyword evidence="2" id="KW-0677">Repeat</keyword>
<evidence type="ECO:0000256" key="2">
    <source>
        <dbReference type="ARBA" id="ARBA00022737"/>
    </source>
</evidence>
<dbReference type="PANTHER" id="PTHR43280">
    <property type="entry name" value="ARAC-FAMILY TRANSCRIPTIONAL REGULATOR"/>
    <property type="match status" value="1"/>
</dbReference>
<dbReference type="SUPFAM" id="SSF51215">
    <property type="entry name" value="Regulatory protein AraC"/>
    <property type="match status" value="1"/>
</dbReference>
<dbReference type="Gene3D" id="2.60.120.10">
    <property type="entry name" value="Jelly Rolls"/>
    <property type="match status" value="1"/>
</dbReference>
<evidence type="ECO:0000259" key="8">
    <source>
        <dbReference type="PROSITE" id="PS01124"/>
    </source>
</evidence>
<evidence type="ECO:0000256" key="7">
    <source>
        <dbReference type="ARBA" id="ARBA00023308"/>
    </source>
</evidence>
<dbReference type="PRINTS" id="PR00032">
    <property type="entry name" value="HTHARAC"/>
</dbReference>
<dbReference type="PROSITE" id="PS00041">
    <property type="entry name" value="HTH_ARAC_FAMILY_1"/>
    <property type="match status" value="1"/>
</dbReference>
<protein>
    <submittedName>
        <fullName evidence="9">Helix-turn-helix domain-containing protein</fullName>
    </submittedName>
</protein>
<evidence type="ECO:0000256" key="4">
    <source>
        <dbReference type="ARBA" id="ARBA00023125"/>
    </source>
</evidence>
<dbReference type="Pfam" id="PF12833">
    <property type="entry name" value="HTH_18"/>
    <property type="match status" value="1"/>
</dbReference>
<keyword evidence="7" id="KW-0684">Rhamnose metabolism</keyword>
<evidence type="ECO:0000256" key="1">
    <source>
        <dbReference type="ARBA" id="ARBA00022490"/>
    </source>
</evidence>
<keyword evidence="10" id="KW-1185">Reference proteome</keyword>
<dbReference type="InterPro" id="IPR018060">
    <property type="entry name" value="HTH_AraC"/>
</dbReference>
<dbReference type="RefSeq" id="WP_120355091.1">
    <property type="nucleotide sequence ID" value="NZ_RAQO01000006.1"/>
</dbReference>
<feature type="domain" description="HTH araC/xylS-type" evidence="8">
    <location>
        <begin position="172"/>
        <end position="270"/>
    </location>
</feature>
<dbReference type="AlphaFoldDB" id="A0A420EB09"/>
<sequence>MIHLKPNEFFLDSSSAITTELRQPQSAFPEHSHSFEEIVIVTRGQGIHVVNDVPMNLNKNYVCFINHNDRHLFDSVQGLYLSNVLFQRDKINTSLNLEDYLPGPSTQASDWYIEDDAALRVNYIIERLDYESHINSLASKAISELLFQQLIVELWRGRIDDLSLLSNEDKLSSSLVYLNKNYQLPLHLESVADYVGLSPRVLSKNIKKVTGMNFSQYLHFIRAKRAVFLLIHSDKSITEIAFDVGYSDSNYFSTKFKEAINKTPRDIREQYRLKN</sequence>
<proteinExistence type="predicted"/>
<accession>A0A420EB09</accession>
<keyword evidence="4" id="KW-0238">DNA-binding</keyword>
<dbReference type="EMBL" id="RAQO01000006">
    <property type="protein sequence ID" value="RKF17865.1"/>
    <property type="molecule type" value="Genomic_DNA"/>
</dbReference>
<evidence type="ECO:0000256" key="5">
    <source>
        <dbReference type="ARBA" id="ARBA00023159"/>
    </source>
</evidence>
<dbReference type="PROSITE" id="PS01124">
    <property type="entry name" value="HTH_ARAC_FAMILY_2"/>
    <property type="match status" value="1"/>
</dbReference>
<name>A0A420EB09_9ALTE</name>
<keyword evidence="6" id="KW-0804">Transcription</keyword>
<dbReference type="CDD" id="cd06977">
    <property type="entry name" value="cupin_RhaR_RhaS-like_N"/>
    <property type="match status" value="1"/>
</dbReference>
<organism evidence="9 10">
    <name type="scientific">Alginatibacterium sediminis</name>
    <dbReference type="NCBI Taxonomy" id="2164068"/>
    <lineage>
        <taxon>Bacteria</taxon>
        <taxon>Pseudomonadati</taxon>
        <taxon>Pseudomonadota</taxon>
        <taxon>Gammaproteobacteria</taxon>
        <taxon>Alteromonadales</taxon>
        <taxon>Alteromonadaceae</taxon>
        <taxon>Alginatibacterium</taxon>
    </lineage>
</organism>
<evidence type="ECO:0000313" key="10">
    <source>
        <dbReference type="Proteomes" id="UP000286482"/>
    </source>
</evidence>
<dbReference type="InterPro" id="IPR037923">
    <property type="entry name" value="HTH-like"/>
</dbReference>
<gene>
    <name evidence="9" type="ORF">DBZ36_11465</name>
</gene>
<keyword evidence="5" id="KW-0010">Activator</keyword>
<keyword evidence="3" id="KW-0805">Transcription regulation</keyword>
<dbReference type="InterPro" id="IPR020449">
    <property type="entry name" value="Tscrpt_reg_AraC-type_HTH"/>
</dbReference>